<comment type="caution">
    <text evidence="2">The sequence shown here is derived from an EMBL/GenBank/DDBJ whole genome shotgun (WGS) entry which is preliminary data.</text>
</comment>
<proteinExistence type="predicted"/>
<dbReference type="SUPFAM" id="SSF56300">
    <property type="entry name" value="Metallo-dependent phosphatases"/>
    <property type="match status" value="1"/>
</dbReference>
<dbReference type="GO" id="GO:0016787">
    <property type="term" value="F:hydrolase activity"/>
    <property type="evidence" value="ECO:0007669"/>
    <property type="project" value="InterPro"/>
</dbReference>
<dbReference type="InterPro" id="IPR029052">
    <property type="entry name" value="Metallo-depent_PP-like"/>
</dbReference>
<sequence>MPLFSREPTGLHALLHRPRPTAWSQFLASPCLFLARMLYTWRGPLPFTPPPDAVTIVCVSDTHNSQPALPPGDVLIHAGDLTQSGTLRELQAALDWLRAQPHPVKIVVAGNHDRLLDRGHDGVGWVGAAQAEVDRARLDWGGVVYLENESKEVTCANGRRLRVYGSPMTPRHGNWAFQYPRAEGGDVWAGRVPPATEVLVTHGPPRAHLDLMRTGCEGLLREVWRVRPRLHVCGHVHEGAGREWLGFDGLQEAYERTVREGGGWGNLVRVVVAVLRVVVRPRAEARGLIVNAAVVGGLRDDERRKPVTVVI</sequence>
<evidence type="ECO:0000259" key="1">
    <source>
        <dbReference type="Pfam" id="PF00149"/>
    </source>
</evidence>
<dbReference type="Proteomes" id="UP001303889">
    <property type="component" value="Unassembled WGS sequence"/>
</dbReference>
<gene>
    <name evidence="2" type="ORF">C8A05DRAFT_35469</name>
</gene>
<evidence type="ECO:0000313" key="2">
    <source>
        <dbReference type="EMBL" id="KAK3900874.1"/>
    </source>
</evidence>
<dbReference type="InterPro" id="IPR051693">
    <property type="entry name" value="UPF0046_metallophosphoest"/>
</dbReference>
<accession>A0AAN6RS82</accession>
<feature type="domain" description="Calcineurin-like phosphoesterase" evidence="1">
    <location>
        <begin position="70"/>
        <end position="238"/>
    </location>
</feature>
<dbReference type="InterPro" id="IPR004843">
    <property type="entry name" value="Calcineurin-like_PHP"/>
</dbReference>
<evidence type="ECO:0000313" key="3">
    <source>
        <dbReference type="Proteomes" id="UP001303889"/>
    </source>
</evidence>
<dbReference type="EMBL" id="MU855629">
    <property type="protein sequence ID" value="KAK3900874.1"/>
    <property type="molecule type" value="Genomic_DNA"/>
</dbReference>
<dbReference type="PANTHER" id="PTHR12905">
    <property type="entry name" value="METALLOPHOSPHOESTERASE"/>
    <property type="match status" value="1"/>
</dbReference>
<organism evidence="2 3">
    <name type="scientific">Staphylotrichum tortipilum</name>
    <dbReference type="NCBI Taxonomy" id="2831512"/>
    <lineage>
        <taxon>Eukaryota</taxon>
        <taxon>Fungi</taxon>
        <taxon>Dikarya</taxon>
        <taxon>Ascomycota</taxon>
        <taxon>Pezizomycotina</taxon>
        <taxon>Sordariomycetes</taxon>
        <taxon>Sordariomycetidae</taxon>
        <taxon>Sordariales</taxon>
        <taxon>Chaetomiaceae</taxon>
        <taxon>Staphylotrichum</taxon>
    </lineage>
</organism>
<protein>
    <submittedName>
        <fullName evidence="2">Metallo-dependent phosphatase-like protein</fullName>
    </submittedName>
</protein>
<reference evidence="2" key="2">
    <citation type="submission" date="2023-05" db="EMBL/GenBank/DDBJ databases">
        <authorList>
            <consortium name="Lawrence Berkeley National Laboratory"/>
            <person name="Steindorff A."/>
            <person name="Hensen N."/>
            <person name="Bonometti L."/>
            <person name="Westerberg I."/>
            <person name="Brannstrom I.O."/>
            <person name="Guillou S."/>
            <person name="Cros-Aarteil S."/>
            <person name="Calhoun S."/>
            <person name="Haridas S."/>
            <person name="Kuo A."/>
            <person name="Mondo S."/>
            <person name="Pangilinan J."/>
            <person name="Riley R."/>
            <person name="Labutti K."/>
            <person name="Andreopoulos B."/>
            <person name="Lipzen A."/>
            <person name="Chen C."/>
            <person name="Yanf M."/>
            <person name="Daum C."/>
            <person name="Ng V."/>
            <person name="Clum A."/>
            <person name="Ohm R."/>
            <person name="Martin F."/>
            <person name="Silar P."/>
            <person name="Natvig D."/>
            <person name="Lalanne C."/>
            <person name="Gautier V."/>
            <person name="Ament-Velasquez S.L."/>
            <person name="Kruys A."/>
            <person name="Hutchinson M.I."/>
            <person name="Powell A.J."/>
            <person name="Barry K."/>
            <person name="Miller A.N."/>
            <person name="Grigoriev I.V."/>
            <person name="Debuchy R."/>
            <person name="Gladieux P."/>
            <person name="Thoren M.H."/>
            <person name="Johannesson H."/>
        </authorList>
    </citation>
    <scope>NUCLEOTIDE SEQUENCE</scope>
    <source>
        <strain evidence="2">CBS 103.79</strain>
    </source>
</reference>
<dbReference type="AlphaFoldDB" id="A0AAN6RS82"/>
<reference evidence="2" key="1">
    <citation type="journal article" date="2023" name="Mol. Phylogenet. Evol.">
        <title>Genome-scale phylogeny and comparative genomics of the fungal order Sordariales.</title>
        <authorList>
            <person name="Hensen N."/>
            <person name="Bonometti L."/>
            <person name="Westerberg I."/>
            <person name="Brannstrom I.O."/>
            <person name="Guillou S."/>
            <person name="Cros-Aarteil S."/>
            <person name="Calhoun S."/>
            <person name="Haridas S."/>
            <person name="Kuo A."/>
            <person name="Mondo S."/>
            <person name="Pangilinan J."/>
            <person name="Riley R."/>
            <person name="LaButti K."/>
            <person name="Andreopoulos B."/>
            <person name="Lipzen A."/>
            <person name="Chen C."/>
            <person name="Yan M."/>
            <person name="Daum C."/>
            <person name="Ng V."/>
            <person name="Clum A."/>
            <person name="Steindorff A."/>
            <person name="Ohm R.A."/>
            <person name="Martin F."/>
            <person name="Silar P."/>
            <person name="Natvig D.O."/>
            <person name="Lalanne C."/>
            <person name="Gautier V."/>
            <person name="Ament-Velasquez S.L."/>
            <person name="Kruys A."/>
            <person name="Hutchinson M.I."/>
            <person name="Powell A.J."/>
            <person name="Barry K."/>
            <person name="Miller A.N."/>
            <person name="Grigoriev I.V."/>
            <person name="Debuchy R."/>
            <person name="Gladieux P."/>
            <person name="Hiltunen Thoren M."/>
            <person name="Johannesson H."/>
        </authorList>
    </citation>
    <scope>NUCLEOTIDE SEQUENCE</scope>
    <source>
        <strain evidence="2">CBS 103.79</strain>
    </source>
</reference>
<dbReference type="CDD" id="cd07379">
    <property type="entry name" value="MPP_239FB"/>
    <property type="match status" value="1"/>
</dbReference>
<dbReference type="Pfam" id="PF00149">
    <property type="entry name" value="Metallophos"/>
    <property type="match status" value="1"/>
</dbReference>
<dbReference type="Gene3D" id="3.60.21.10">
    <property type="match status" value="1"/>
</dbReference>
<name>A0AAN6RS82_9PEZI</name>
<dbReference type="PANTHER" id="PTHR12905:SF18">
    <property type="entry name" value="ESTER HYDROLASE, PUTATIVE (AFU_ORTHOLOGUE AFUA_4G03130)-RELATED"/>
    <property type="match status" value="1"/>
</dbReference>
<keyword evidence="3" id="KW-1185">Reference proteome</keyword>